<dbReference type="Proteomes" id="UP000265703">
    <property type="component" value="Unassembled WGS sequence"/>
</dbReference>
<protein>
    <submittedName>
        <fullName evidence="1">Uncharacterized protein</fullName>
    </submittedName>
</protein>
<accession>A0A397TC76</accession>
<proteinExistence type="predicted"/>
<dbReference type="AlphaFoldDB" id="A0A397TC76"/>
<sequence length="185" mass="21490">MVTYGYPVGDIINSTKLIIPHELNKIMLTPKRSKFIVVGTKDSIFEWMEYYGSIICELDKEPRHVYHSKSMPKHTSKHQFKISLINHHKMLNFDLYDEKEHDGIVKRLFAPGKSKMKLEIKVDYDNNLSTEHINHVNNTTPVMSAKCENGTRLQDALTVLKHSSKLKKYHNLSSEQLARVTCDYE</sequence>
<keyword evidence="2" id="KW-1185">Reference proteome</keyword>
<evidence type="ECO:0000313" key="2">
    <source>
        <dbReference type="Proteomes" id="UP000265703"/>
    </source>
</evidence>
<name>A0A397TC76_9GLOM</name>
<evidence type="ECO:0000313" key="1">
    <source>
        <dbReference type="EMBL" id="RIA95870.1"/>
    </source>
</evidence>
<organism evidence="1 2">
    <name type="scientific">Glomus cerebriforme</name>
    <dbReference type="NCBI Taxonomy" id="658196"/>
    <lineage>
        <taxon>Eukaryota</taxon>
        <taxon>Fungi</taxon>
        <taxon>Fungi incertae sedis</taxon>
        <taxon>Mucoromycota</taxon>
        <taxon>Glomeromycotina</taxon>
        <taxon>Glomeromycetes</taxon>
        <taxon>Glomerales</taxon>
        <taxon>Glomeraceae</taxon>
        <taxon>Glomus</taxon>
    </lineage>
</organism>
<reference evidence="1 2" key="1">
    <citation type="submission" date="2018-06" db="EMBL/GenBank/DDBJ databases">
        <title>Comparative genomics reveals the genomic features of Rhizophagus irregularis, R. cerebriforme, R. diaphanum and Gigaspora rosea, and their symbiotic lifestyle signature.</title>
        <authorList>
            <person name="Morin E."/>
            <person name="San Clemente H."/>
            <person name="Chen E.C.H."/>
            <person name="De La Providencia I."/>
            <person name="Hainaut M."/>
            <person name="Kuo A."/>
            <person name="Kohler A."/>
            <person name="Murat C."/>
            <person name="Tang N."/>
            <person name="Roy S."/>
            <person name="Loubradou J."/>
            <person name="Henrissat B."/>
            <person name="Grigoriev I.V."/>
            <person name="Corradi N."/>
            <person name="Roux C."/>
            <person name="Martin F.M."/>
        </authorList>
    </citation>
    <scope>NUCLEOTIDE SEQUENCE [LARGE SCALE GENOMIC DNA]</scope>
    <source>
        <strain evidence="1 2">DAOM 227022</strain>
    </source>
</reference>
<gene>
    <name evidence="1" type="ORF">C1645_733746</name>
</gene>
<dbReference type="EMBL" id="QKYT01000054">
    <property type="protein sequence ID" value="RIA95870.1"/>
    <property type="molecule type" value="Genomic_DNA"/>
</dbReference>
<comment type="caution">
    <text evidence="1">The sequence shown here is derived from an EMBL/GenBank/DDBJ whole genome shotgun (WGS) entry which is preliminary data.</text>
</comment>
<dbReference type="OrthoDB" id="2309378at2759"/>